<dbReference type="GO" id="GO:0016491">
    <property type="term" value="F:oxidoreductase activity"/>
    <property type="evidence" value="ECO:0007669"/>
    <property type="project" value="UniProtKB-KW"/>
</dbReference>
<dbReference type="InterPro" id="IPR050416">
    <property type="entry name" value="FAD-linked_Oxidoreductase"/>
</dbReference>
<dbReference type="InterPro" id="IPR016166">
    <property type="entry name" value="FAD-bd_PCMH"/>
</dbReference>
<comment type="caution">
    <text evidence="8">The sequence shown here is derived from an EMBL/GenBank/DDBJ whole genome shotgun (WGS) entry which is preliminary data.</text>
</comment>
<comment type="cofactor">
    <cofactor evidence="1">
        <name>FAD</name>
        <dbReference type="ChEBI" id="CHEBI:57692"/>
    </cofactor>
</comment>
<evidence type="ECO:0000256" key="6">
    <source>
        <dbReference type="SAM" id="SignalP"/>
    </source>
</evidence>
<protein>
    <submittedName>
        <fullName evidence="8">Isoamyl alcohol oxidase</fullName>
    </submittedName>
</protein>
<feature type="chain" id="PRO_5034937909" evidence="6">
    <location>
        <begin position="17"/>
        <end position="733"/>
    </location>
</feature>
<comment type="similarity">
    <text evidence="2">Belongs to the oxygen-dependent FAD-linked oxidoreductase family.</text>
</comment>
<feature type="signal peptide" evidence="6">
    <location>
        <begin position="1"/>
        <end position="16"/>
    </location>
</feature>
<dbReference type="AlphaFoldDB" id="A0A8H5LDF1"/>
<dbReference type="InterPro" id="IPR038694">
    <property type="entry name" value="DUF427_sf"/>
</dbReference>
<dbReference type="PROSITE" id="PS51387">
    <property type="entry name" value="FAD_PCMH"/>
    <property type="match status" value="1"/>
</dbReference>
<keyword evidence="5" id="KW-0560">Oxidoreductase</keyword>
<dbReference type="InterPro" id="IPR006094">
    <property type="entry name" value="Oxid_FAD_bind_N"/>
</dbReference>
<evidence type="ECO:0000256" key="1">
    <source>
        <dbReference type="ARBA" id="ARBA00001974"/>
    </source>
</evidence>
<evidence type="ECO:0000259" key="7">
    <source>
        <dbReference type="PROSITE" id="PS51387"/>
    </source>
</evidence>
<accession>A0A8H5LDF1</accession>
<feature type="domain" description="FAD-binding PCMH-type" evidence="7">
    <location>
        <begin position="116"/>
        <end position="296"/>
    </location>
</feature>
<dbReference type="GO" id="GO:0071949">
    <property type="term" value="F:FAD binding"/>
    <property type="evidence" value="ECO:0007669"/>
    <property type="project" value="InterPro"/>
</dbReference>
<evidence type="ECO:0000313" key="9">
    <source>
        <dbReference type="Proteomes" id="UP000544095"/>
    </source>
</evidence>
<evidence type="ECO:0000313" key="8">
    <source>
        <dbReference type="EMBL" id="KAF5589579.1"/>
    </source>
</evidence>
<dbReference type="InterPro" id="IPR036318">
    <property type="entry name" value="FAD-bd_PCMH-like_sf"/>
</dbReference>
<keyword evidence="9" id="KW-1185">Reference proteome</keyword>
<proteinExistence type="inferred from homology"/>
<dbReference type="Pfam" id="PF04248">
    <property type="entry name" value="NTP_transf_9"/>
    <property type="match status" value="1"/>
</dbReference>
<dbReference type="Pfam" id="PF01565">
    <property type="entry name" value="FAD_binding_4"/>
    <property type="match status" value="1"/>
</dbReference>
<dbReference type="Proteomes" id="UP000544095">
    <property type="component" value="Unassembled WGS sequence"/>
</dbReference>
<dbReference type="InterPro" id="IPR016169">
    <property type="entry name" value="FAD-bd_PCMH_sub2"/>
</dbReference>
<dbReference type="Gene3D" id="3.40.462.20">
    <property type="match status" value="1"/>
</dbReference>
<reference evidence="8 9" key="1">
    <citation type="submission" date="2020-05" db="EMBL/GenBank/DDBJ databases">
        <title>Identification and distribution of gene clusters putatively required for synthesis of sphingolipid metabolism inhibitors in phylogenetically diverse species of the filamentous fungus Fusarium.</title>
        <authorList>
            <person name="Kim H.-S."/>
            <person name="Busman M."/>
            <person name="Brown D.W."/>
            <person name="Divon H."/>
            <person name="Uhlig S."/>
            <person name="Proctor R.H."/>
        </authorList>
    </citation>
    <scope>NUCLEOTIDE SEQUENCE [LARGE SCALE GENOMIC DNA]</scope>
    <source>
        <strain evidence="8 9">NRRL 25211</strain>
    </source>
</reference>
<dbReference type="Gene3D" id="2.170.150.40">
    <property type="entry name" value="Domain of unknown function (DUF427)"/>
    <property type="match status" value="1"/>
</dbReference>
<dbReference type="PANTHER" id="PTHR42973">
    <property type="entry name" value="BINDING OXIDOREDUCTASE, PUTATIVE (AFU_ORTHOLOGUE AFUA_1G17690)-RELATED"/>
    <property type="match status" value="1"/>
</dbReference>
<evidence type="ECO:0000256" key="2">
    <source>
        <dbReference type="ARBA" id="ARBA00005466"/>
    </source>
</evidence>
<evidence type="ECO:0000256" key="5">
    <source>
        <dbReference type="ARBA" id="ARBA00023002"/>
    </source>
</evidence>
<dbReference type="SUPFAM" id="SSF56176">
    <property type="entry name" value="FAD-binding/transporter-associated domain-like"/>
    <property type="match status" value="1"/>
</dbReference>
<gene>
    <name evidence="8" type="ORF">FPANT_6260</name>
</gene>
<keyword evidence="4" id="KW-0274">FAD</keyword>
<keyword evidence="6" id="KW-0732">Signal</keyword>
<organism evidence="8 9">
    <name type="scientific">Fusarium pseudoanthophilum</name>
    <dbReference type="NCBI Taxonomy" id="48495"/>
    <lineage>
        <taxon>Eukaryota</taxon>
        <taxon>Fungi</taxon>
        <taxon>Dikarya</taxon>
        <taxon>Ascomycota</taxon>
        <taxon>Pezizomycotina</taxon>
        <taxon>Sordariomycetes</taxon>
        <taxon>Hypocreomycetidae</taxon>
        <taxon>Hypocreales</taxon>
        <taxon>Nectriaceae</taxon>
        <taxon>Fusarium</taxon>
        <taxon>Fusarium fujikuroi species complex</taxon>
    </lineage>
</organism>
<dbReference type="PANTHER" id="PTHR42973:SF39">
    <property type="entry name" value="FAD-BINDING PCMH-TYPE DOMAIN-CONTAINING PROTEIN"/>
    <property type="match status" value="1"/>
</dbReference>
<name>A0A8H5LDF1_9HYPO</name>
<evidence type="ECO:0000256" key="3">
    <source>
        <dbReference type="ARBA" id="ARBA00022630"/>
    </source>
</evidence>
<dbReference type="Gene3D" id="3.30.465.10">
    <property type="match status" value="1"/>
</dbReference>
<dbReference type="InterPro" id="IPR007361">
    <property type="entry name" value="DUF427"/>
</dbReference>
<dbReference type="EMBL" id="JAAOAR010000301">
    <property type="protein sequence ID" value="KAF5589579.1"/>
    <property type="molecule type" value="Genomic_DNA"/>
</dbReference>
<evidence type="ECO:0000256" key="4">
    <source>
        <dbReference type="ARBA" id="ARBA00022827"/>
    </source>
</evidence>
<keyword evidence="3" id="KW-0285">Flavoprotein</keyword>
<sequence>MRLLALLLCSTALASPTEPPRCKLSPFDVTWPVDADWAALNNSIGGSLIKTRPAASSCYKTNPFDSPLNCNIVEANWTQSTFHANLPESISSVLYANNSCLPPGAPSYNKTRGCHLGGYPSYVVNATSDERIALAVKWASDRNIRIVVKGTGHDLSGRSSGAHSLSIWTRHMQRVEFDPNWRVPGTNKTDTVLIAASGLTYGDAVGHALKYGHVIVSGNDATVGLGGHIQGGGHGPLSSTFGLAADNIYQVRVVTTQGHILTADANQNQDLLWAIRGGGAGQYGIVTEYVLKAYPAPSVIESGFTISPRGNSSAAYKATWHAFSELMRLFPDLMDAGLAGAAVVQGNHKAGVSISQGFYAFNKSRTDTEKLVQMAIDRIYTSTGNDSSILSIVTSNTTAHPTYKRFFEALNAGGSNQAGAYSMPSSRLLGRRETSHMNQKTLISYLKRMLTNSDPEASGMAVIGLQGGSGPAKTPKSMRGALLPTWRSTYLHTMSYSLTLDSTLTPAETLAKGARELNDSKEKLWQEWAPDTGAYMNEANPFNPHFKKDFYGSFYSPYESIKEAKVDNVVHFFQDVTLGALSDMVWIEFRSIDQWFEEDEPIFVHAKDPFKRVDILHSTRPIEVKVDGRTVAKATSSMHLLETGLPTRYYLPLSAVDQTVLSKSPVRSKCPYKGEAEYYNIIIDGKTFENLVWYYNHPTLESAAIARLVCFYNEKVDIILDGELQERPKTKFA</sequence>